<keyword evidence="3" id="KW-0378">Hydrolase</keyword>
<sequence>MSKAKPLTSAAKGYGYRWQKARADHLRRSPLCVFCQDKGRLVAASVVDHIKAPRLGDAKLSGDPERLADAWRLFWDRTNWQSLCKTCHDSTKQRMEKGGRLGCSDSGLPLDPRHHWNRPAQAAKPGVGGG</sequence>
<gene>
    <name evidence="3" type="ORF">SIM71_20310</name>
</gene>
<evidence type="ECO:0000259" key="2">
    <source>
        <dbReference type="SMART" id="SM00507"/>
    </source>
</evidence>
<feature type="domain" description="HNH nuclease" evidence="2">
    <location>
        <begin position="20"/>
        <end position="89"/>
    </location>
</feature>
<evidence type="ECO:0000313" key="3">
    <source>
        <dbReference type="EMBL" id="MDX5994410.1"/>
    </source>
</evidence>
<name>A0ABU4Q637_9GAMM</name>
<proteinExistence type="predicted"/>
<keyword evidence="3" id="KW-0540">Nuclease</keyword>
<organism evidence="3 4">
    <name type="scientific">Ectopseudomonas alcaliphila</name>
    <dbReference type="NCBI Taxonomy" id="101564"/>
    <lineage>
        <taxon>Bacteria</taxon>
        <taxon>Pseudomonadati</taxon>
        <taxon>Pseudomonadota</taxon>
        <taxon>Gammaproteobacteria</taxon>
        <taxon>Pseudomonadales</taxon>
        <taxon>Pseudomonadaceae</taxon>
        <taxon>Ectopseudomonas</taxon>
    </lineage>
</organism>
<dbReference type="PANTHER" id="PTHR41286:SF1">
    <property type="entry name" value="HNH NUCLEASE YAJD-RELATED"/>
    <property type="match status" value="1"/>
</dbReference>
<dbReference type="GO" id="GO:0004519">
    <property type="term" value="F:endonuclease activity"/>
    <property type="evidence" value="ECO:0007669"/>
    <property type="project" value="UniProtKB-KW"/>
</dbReference>
<dbReference type="InterPro" id="IPR003615">
    <property type="entry name" value="HNH_nuc"/>
</dbReference>
<keyword evidence="4" id="KW-1185">Reference proteome</keyword>
<dbReference type="RefSeq" id="WP_218018507.1">
    <property type="nucleotide sequence ID" value="NZ_CBCSET010000002.1"/>
</dbReference>
<evidence type="ECO:0000313" key="4">
    <source>
        <dbReference type="Proteomes" id="UP001278050"/>
    </source>
</evidence>
<dbReference type="SMART" id="SM00507">
    <property type="entry name" value="HNHc"/>
    <property type="match status" value="1"/>
</dbReference>
<protein>
    <submittedName>
        <fullName evidence="3">HNH endonuclease signature motif containing protein</fullName>
    </submittedName>
</protein>
<dbReference type="CDD" id="cd00085">
    <property type="entry name" value="HNHc"/>
    <property type="match status" value="1"/>
</dbReference>
<dbReference type="EMBL" id="JAWXXP010000001">
    <property type="protein sequence ID" value="MDX5994410.1"/>
    <property type="molecule type" value="Genomic_DNA"/>
</dbReference>
<accession>A0ABU4Q637</accession>
<evidence type="ECO:0000256" key="1">
    <source>
        <dbReference type="SAM" id="MobiDB-lite"/>
    </source>
</evidence>
<keyword evidence="3" id="KW-0255">Endonuclease</keyword>
<reference evidence="3 4" key="1">
    <citation type="submission" date="2023-11" db="EMBL/GenBank/DDBJ databases">
        <title>MicrobeMod: A computational toolkit for identifying prokaryotic methylation and restriction-modification with nanopore sequencing.</title>
        <authorList>
            <person name="Crits-Christoph A."/>
            <person name="Kang S.C."/>
            <person name="Lee H."/>
            <person name="Ostrov N."/>
        </authorList>
    </citation>
    <scope>NUCLEOTIDE SEQUENCE [LARGE SCALE GENOMIC DNA]</scope>
    <source>
        <strain evidence="3 4">ATCC BAA-571</strain>
    </source>
</reference>
<dbReference type="Proteomes" id="UP001278050">
    <property type="component" value="Unassembled WGS sequence"/>
</dbReference>
<comment type="caution">
    <text evidence="3">The sequence shown here is derived from an EMBL/GenBank/DDBJ whole genome shotgun (WGS) entry which is preliminary data.</text>
</comment>
<dbReference type="PANTHER" id="PTHR41286">
    <property type="entry name" value="HNH NUCLEASE YAJD-RELATED"/>
    <property type="match status" value="1"/>
</dbReference>
<feature type="region of interest" description="Disordered" evidence="1">
    <location>
        <begin position="95"/>
        <end position="130"/>
    </location>
</feature>